<dbReference type="Pfam" id="PF00520">
    <property type="entry name" value="Ion_trans"/>
    <property type="match status" value="1"/>
</dbReference>
<dbReference type="GO" id="GO:0005249">
    <property type="term" value="F:voltage-gated potassium channel activity"/>
    <property type="evidence" value="ECO:0007669"/>
    <property type="project" value="TreeGrafter"/>
</dbReference>
<evidence type="ECO:0000256" key="4">
    <source>
        <dbReference type="ARBA" id="ARBA00023136"/>
    </source>
</evidence>
<dbReference type="PANTHER" id="PTHR45689:SF5">
    <property type="entry name" value="I[[H]] CHANNEL, ISOFORM E"/>
    <property type="match status" value="1"/>
</dbReference>
<feature type="transmembrane region" description="Helical" evidence="5">
    <location>
        <begin position="79"/>
        <end position="102"/>
    </location>
</feature>
<feature type="transmembrane region" description="Helical" evidence="5">
    <location>
        <begin position="213"/>
        <end position="230"/>
    </location>
</feature>
<feature type="transmembrane region" description="Helical" evidence="5">
    <location>
        <begin position="47"/>
        <end position="67"/>
    </location>
</feature>
<dbReference type="GO" id="GO:0035725">
    <property type="term" value="P:sodium ion transmembrane transport"/>
    <property type="evidence" value="ECO:0007669"/>
    <property type="project" value="TreeGrafter"/>
</dbReference>
<dbReference type="PANTHER" id="PTHR45689">
    <property type="entry name" value="I[[H]] CHANNEL, ISOFORM E"/>
    <property type="match status" value="1"/>
</dbReference>
<gene>
    <name evidence="7" type="ORF">PSON_ATCC_30995.1.T0280373</name>
</gene>
<keyword evidence="8" id="KW-1185">Reference proteome</keyword>
<evidence type="ECO:0000256" key="5">
    <source>
        <dbReference type="SAM" id="Phobius"/>
    </source>
</evidence>
<evidence type="ECO:0000256" key="3">
    <source>
        <dbReference type="ARBA" id="ARBA00022989"/>
    </source>
</evidence>
<keyword evidence="4 5" id="KW-0472">Membrane</keyword>
<evidence type="ECO:0000313" key="8">
    <source>
        <dbReference type="Proteomes" id="UP000692954"/>
    </source>
</evidence>
<organism evidence="7 8">
    <name type="scientific">Paramecium sonneborni</name>
    <dbReference type="NCBI Taxonomy" id="65129"/>
    <lineage>
        <taxon>Eukaryota</taxon>
        <taxon>Sar</taxon>
        <taxon>Alveolata</taxon>
        <taxon>Ciliophora</taxon>
        <taxon>Intramacronucleata</taxon>
        <taxon>Oligohymenophorea</taxon>
        <taxon>Peniculida</taxon>
        <taxon>Parameciidae</taxon>
        <taxon>Paramecium</taxon>
    </lineage>
</organism>
<name>A0A8S1M2J1_9CILI</name>
<feature type="transmembrane region" description="Helical" evidence="5">
    <location>
        <begin position="242"/>
        <end position="265"/>
    </location>
</feature>
<dbReference type="EMBL" id="CAJJDN010000028">
    <property type="protein sequence ID" value="CAD8072003.1"/>
    <property type="molecule type" value="Genomic_DNA"/>
</dbReference>
<comment type="caution">
    <text evidence="7">The sequence shown here is derived from an EMBL/GenBank/DDBJ whole genome shotgun (WGS) entry which is preliminary data.</text>
</comment>
<dbReference type="OrthoDB" id="286784at2759"/>
<dbReference type="Proteomes" id="UP000692954">
    <property type="component" value="Unassembled WGS sequence"/>
</dbReference>
<reference evidence="7" key="1">
    <citation type="submission" date="2021-01" db="EMBL/GenBank/DDBJ databases">
        <authorList>
            <consortium name="Genoscope - CEA"/>
            <person name="William W."/>
        </authorList>
    </citation>
    <scope>NUCLEOTIDE SEQUENCE</scope>
</reference>
<keyword evidence="2 5" id="KW-0812">Transmembrane</keyword>
<proteinExistence type="predicted"/>
<feature type="domain" description="Cyclic nucleotide-binding" evidence="6">
    <location>
        <begin position="369"/>
        <end position="428"/>
    </location>
</feature>
<dbReference type="GO" id="GO:0003254">
    <property type="term" value="P:regulation of membrane depolarization"/>
    <property type="evidence" value="ECO:0007669"/>
    <property type="project" value="TreeGrafter"/>
</dbReference>
<sequence>MNIEKQLREDYIHDFHTFLKKNEIETQQKAKSNMFLQPWQPNHPFRLSWDIISMLFIVTQMMLIPLVLSFEDIDQNTSIFMQIMDEFFLVDILVQFNCAIYINGKLIQKRSIIFCNYIKFWFWLDLISSLPYDYFVEGGNVQIIRMLRFFKFLKVIKMIKAVKLKLLIRRLETFLGNEFQSFIEFIKLTFIIVVLAHWSACIFNFINEDDYDYLTSFYFTITTMITVGYGDVHPQSVEEQIYAIFAMILASGVFGYTANSMISIFQYEDPQLTELIMKQQIINKYTKTHVCSTQLRLKIQNYLEWVVENDYEVRSSLIICDLSEELRNQVITQMNLRFFKTLPVTMSRAIKLNEYILPPETQIYDEHHIYYIVQGKVSVTANNNHLGFADQCFGTINFFSNIPRTAELITTETTNLIKLSRQQFLQQLNYEQFQKFHMIKNKLENNIYLDLDIECYGCNLKGHVIKNCLLFHYVSLKLKKKKKKFVRLCSKKQRTIYKQQLIQYYQIMQERKRIISQKMVKIQNFNQEVNQNFDIDEIQNYIYFDPEWNVNQVLKQYRLKTIYRYCLIIIKKNLGMLIRQNKQNCNQEKQFRLRTQLKPKYIEKYINKNLQPKIMN</sequence>
<dbReference type="InterPro" id="IPR000595">
    <property type="entry name" value="cNMP-bd_dom"/>
</dbReference>
<dbReference type="PROSITE" id="PS50042">
    <property type="entry name" value="CNMP_BINDING_3"/>
    <property type="match status" value="1"/>
</dbReference>
<protein>
    <recommendedName>
        <fullName evidence="6">Cyclic nucleotide-binding domain-containing protein</fullName>
    </recommendedName>
</protein>
<evidence type="ECO:0000313" key="7">
    <source>
        <dbReference type="EMBL" id="CAD8072003.1"/>
    </source>
</evidence>
<keyword evidence="3 5" id="KW-1133">Transmembrane helix</keyword>
<evidence type="ECO:0000256" key="2">
    <source>
        <dbReference type="ARBA" id="ARBA00022692"/>
    </source>
</evidence>
<dbReference type="AlphaFoldDB" id="A0A8S1M2J1"/>
<dbReference type="GO" id="GO:0098855">
    <property type="term" value="C:HCN channel complex"/>
    <property type="evidence" value="ECO:0007669"/>
    <property type="project" value="TreeGrafter"/>
</dbReference>
<accession>A0A8S1M2J1</accession>
<dbReference type="InterPro" id="IPR005821">
    <property type="entry name" value="Ion_trans_dom"/>
</dbReference>
<dbReference type="CDD" id="cd00038">
    <property type="entry name" value="CAP_ED"/>
    <property type="match status" value="1"/>
</dbReference>
<dbReference type="InterPro" id="IPR051413">
    <property type="entry name" value="K/Na_HCN_channel"/>
</dbReference>
<comment type="subcellular location">
    <subcellularLocation>
        <location evidence="1">Membrane</location>
        <topology evidence="1">Multi-pass membrane protein</topology>
    </subcellularLocation>
</comment>
<feature type="transmembrane region" description="Helical" evidence="5">
    <location>
        <begin position="185"/>
        <end position="207"/>
    </location>
</feature>
<evidence type="ECO:0000259" key="6">
    <source>
        <dbReference type="PROSITE" id="PS50042"/>
    </source>
</evidence>
<evidence type="ECO:0000256" key="1">
    <source>
        <dbReference type="ARBA" id="ARBA00004141"/>
    </source>
</evidence>